<accession>F4PCQ5</accession>
<dbReference type="RefSeq" id="XP_006682533.1">
    <property type="nucleotide sequence ID" value="XM_006682470.1"/>
</dbReference>
<dbReference type="EMBL" id="GL882894">
    <property type="protein sequence ID" value="EGF76988.1"/>
    <property type="molecule type" value="Genomic_DNA"/>
</dbReference>
<evidence type="ECO:0000313" key="2">
    <source>
        <dbReference type="EMBL" id="EGF76988.1"/>
    </source>
</evidence>
<protein>
    <submittedName>
        <fullName evidence="2">Expressed protein</fullName>
    </submittedName>
</protein>
<dbReference type="Proteomes" id="UP000007241">
    <property type="component" value="Unassembled WGS sequence"/>
</dbReference>
<keyword evidence="1" id="KW-0472">Membrane</keyword>
<gene>
    <name evidence="2" type="ORF">BATDEDRAFT_92151</name>
</gene>
<keyword evidence="1" id="KW-0812">Transmembrane</keyword>
<organism evidence="2 3">
    <name type="scientific">Batrachochytrium dendrobatidis (strain JAM81 / FGSC 10211)</name>
    <name type="common">Frog chytrid fungus</name>
    <dbReference type="NCBI Taxonomy" id="684364"/>
    <lineage>
        <taxon>Eukaryota</taxon>
        <taxon>Fungi</taxon>
        <taxon>Fungi incertae sedis</taxon>
        <taxon>Chytridiomycota</taxon>
        <taxon>Chytridiomycota incertae sedis</taxon>
        <taxon>Chytridiomycetes</taxon>
        <taxon>Rhizophydiales</taxon>
        <taxon>Rhizophydiales incertae sedis</taxon>
        <taxon>Batrachochytrium</taxon>
    </lineage>
</organism>
<evidence type="ECO:0000313" key="3">
    <source>
        <dbReference type="Proteomes" id="UP000007241"/>
    </source>
</evidence>
<feature type="transmembrane region" description="Helical" evidence="1">
    <location>
        <begin position="17"/>
        <end position="37"/>
    </location>
</feature>
<name>F4PCQ5_BATDJ</name>
<dbReference type="GeneID" id="18244524"/>
<evidence type="ECO:0000256" key="1">
    <source>
        <dbReference type="SAM" id="Phobius"/>
    </source>
</evidence>
<keyword evidence="1" id="KW-1133">Transmembrane helix</keyword>
<dbReference type="HOGENOM" id="CLU_2739613_0_0_1"/>
<sequence>MDTVDIIEMVVTSIFQYLYYICLGFCMLSWFAMVFFLTSGPIITYVQLLEASVLDLFMAVPSTGYMCSTME</sequence>
<proteinExistence type="predicted"/>
<dbReference type="AlphaFoldDB" id="F4PCQ5"/>
<reference evidence="2 3" key="1">
    <citation type="submission" date="2009-12" db="EMBL/GenBank/DDBJ databases">
        <title>The draft genome of Batrachochytrium dendrobatidis.</title>
        <authorList>
            <consortium name="US DOE Joint Genome Institute (JGI-PGF)"/>
            <person name="Kuo A."/>
            <person name="Salamov A."/>
            <person name="Schmutz J."/>
            <person name="Lucas S."/>
            <person name="Pitluck S."/>
            <person name="Rosenblum E."/>
            <person name="Stajich J."/>
            <person name="Eisen M."/>
            <person name="Grigoriev I.V."/>
        </authorList>
    </citation>
    <scope>NUCLEOTIDE SEQUENCE [LARGE SCALE GENOMIC DNA]</scope>
    <source>
        <strain evidence="3">JAM81 / FGSC 10211</strain>
    </source>
</reference>
<dbReference type="InParanoid" id="F4PCQ5"/>
<keyword evidence="3" id="KW-1185">Reference proteome</keyword>